<evidence type="ECO:0000313" key="6">
    <source>
        <dbReference type="Proteomes" id="UP001597399"/>
    </source>
</evidence>
<dbReference type="Gene3D" id="2.160.10.10">
    <property type="entry name" value="Hexapeptide repeat proteins"/>
    <property type="match status" value="1"/>
</dbReference>
<dbReference type="Gene3D" id="3.90.550.10">
    <property type="entry name" value="Spore Coat Polysaccharide Biosynthesis Protein SpsA, Chain A"/>
    <property type="match status" value="1"/>
</dbReference>
<dbReference type="Pfam" id="PF00483">
    <property type="entry name" value="NTP_transferase"/>
    <property type="match status" value="1"/>
</dbReference>
<keyword evidence="5" id="KW-0808">Transferase</keyword>
<name>A0ABW5S7W4_9BACL</name>
<organism evidence="5 6">
    <name type="scientific">Sporolactobacillus shoreicorticis</name>
    <dbReference type="NCBI Taxonomy" id="1923877"/>
    <lineage>
        <taxon>Bacteria</taxon>
        <taxon>Bacillati</taxon>
        <taxon>Bacillota</taxon>
        <taxon>Bacilli</taxon>
        <taxon>Bacillales</taxon>
        <taxon>Sporolactobacillaceae</taxon>
        <taxon>Sporolactobacillus</taxon>
    </lineage>
</organism>
<dbReference type="Proteomes" id="UP001597399">
    <property type="component" value="Unassembled WGS sequence"/>
</dbReference>
<accession>A0ABW5S7W4</accession>
<evidence type="ECO:0000256" key="1">
    <source>
        <dbReference type="ARBA" id="ARBA00010443"/>
    </source>
</evidence>
<dbReference type="Pfam" id="PF24894">
    <property type="entry name" value="Hexapep_GlmU"/>
    <property type="match status" value="1"/>
</dbReference>
<keyword evidence="6" id="KW-1185">Reference proteome</keyword>
<proteinExistence type="inferred from homology"/>
<dbReference type="InterPro" id="IPR011004">
    <property type="entry name" value="Trimer_LpxA-like_sf"/>
</dbReference>
<keyword evidence="2" id="KW-0320">Glycogen biosynthesis</keyword>
<dbReference type="InterPro" id="IPR011831">
    <property type="entry name" value="ADP-Glc_PPase"/>
</dbReference>
<dbReference type="PANTHER" id="PTHR43523">
    <property type="entry name" value="GLUCOSE-1-PHOSPHATE ADENYLYLTRANSFERASE-RELATED"/>
    <property type="match status" value="1"/>
</dbReference>
<dbReference type="GO" id="GO:0008878">
    <property type="term" value="F:glucose-1-phosphate adenylyltransferase activity"/>
    <property type="evidence" value="ECO:0007669"/>
    <property type="project" value="UniProtKB-EC"/>
</dbReference>
<dbReference type="InterPro" id="IPR029044">
    <property type="entry name" value="Nucleotide-diphossugar_trans"/>
</dbReference>
<evidence type="ECO:0000259" key="3">
    <source>
        <dbReference type="Pfam" id="PF00483"/>
    </source>
</evidence>
<keyword evidence="5" id="KW-0548">Nucleotidyltransferase</keyword>
<dbReference type="SUPFAM" id="SSF53448">
    <property type="entry name" value="Nucleotide-diphospho-sugar transferases"/>
    <property type="match status" value="1"/>
</dbReference>
<comment type="caution">
    <text evidence="5">The sequence shown here is derived from an EMBL/GenBank/DDBJ whole genome shotgun (WGS) entry which is preliminary data.</text>
</comment>
<dbReference type="PANTHER" id="PTHR43523:SF6">
    <property type="entry name" value="GLYCOGEN BIOSYNTHESIS PROTEIN GLGD"/>
    <property type="match status" value="1"/>
</dbReference>
<dbReference type="NCBIfam" id="TIGR02092">
    <property type="entry name" value="glgD"/>
    <property type="match status" value="1"/>
</dbReference>
<dbReference type="SUPFAM" id="SSF51161">
    <property type="entry name" value="Trimeric LpxA-like enzymes"/>
    <property type="match status" value="1"/>
</dbReference>
<dbReference type="CDD" id="cd04651">
    <property type="entry name" value="LbH_G1P_AT_C"/>
    <property type="match status" value="1"/>
</dbReference>
<dbReference type="InterPro" id="IPR056818">
    <property type="entry name" value="GlmU/GlgC-like_hexapep"/>
</dbReference>
<dbReference type="EC" id="2.7.7.27" evidence="5"/>
<sequence>MEVGAILNQYKICGIVNLSESKQLTNPLTRYRPVAGLPFCSSYRLIDFPLSNLVSAGVESIGIFMNGQYQSIYDHVLNGSDWDLDSLNGGIFFFDSGTEQINGLIRDDLEAFHNNLEFIEKSRSDFVIIMGSRALCNIDVQAVLRHHLEQKAEITLVYKTISCSAADDRPITCVELDENNRIRKMKSCMLRHDGQSAVNMEIYVMRCSLYAQIVRRFMAWNEVYNLRDAIHQAVRTVKTNGYEYTGYFKNITSIKSYYDAHMDMIEEFNRSALFGGEHQIHTKIKNEVPSYYGKNTAVSNSLIANGCMINGIISHSLLSRNVVIHKESKIVSSIIMEGSVIGEGVYLSNVIMDKENHIQPGSRIIGSADHPVVIEKKSTIYLGS</sequence>
<feature type="domain" description="Glucose-1-phosphate adenylyltransferase/Bifunctional protein GlmU-like C-terminal hexapeptide" evidence="4">
    <location>
        <begin position="293"/>
        <end position="364"/>
    </location>
</feature>
<evidence type="ECO:0000256" key="2">
    <source>
        <dbReference type="ARBA" id="ARBA00023056"/>
    </source>
</evidence>
<protein>
    <submittedName>
        <fullName evidence="5">Glucose-1-phosphate adenylyltransferase subunit GlgD</fullName>
        <ecNumber evidence="5">2.7.7.27</ecNumber>
    </submittedName>
</protein>
<reference evidence="6" key="1">
    <citation type="journal article" date="2019" name="Int. J. Syst. Evol. Microbiol.">
        <title>The Global Catalogue of Microorganisms (GCM) 10K type strain sequencing project: providing services to taxonomists for standard genome sequencing and annotation.</title>
        <authorList>
            <consortium name="The Broad Institute Genomics Platform"/>
            <consortium name="The Broad Institute Genome Sequencing Center for Infectious Disease"/>
            <person name="Wu L."/>
            <person name="Ma J."/>
        </authorList>
    </citation>
    <scope>NUCLEOTIDE SEQUENCE [LARGE SCALE GENOMIC DNA]</scope>
    <source>
        <strain evidence="6">TISTR 2466</strain>
    </source>
</reference>
<dbReference type="RefSeq" id="WP_253062513.1">
    <property type="nucleotide sequence ID" value="NZ_JAMXWM010000014.1"/>
</dbReference>
<evidence type="ECO:0000313" key="5">
    <source>
        <dbReference type="EMBL" id="MFD2695389.1"/>
    </source>
</evidence>
<feature type="domain" description="Nucleotidyl transferase" evidence="3">
    <location>
        <begin position="27"/>
        <end position="265"/>
    </location>
</feature>
<dbReference type="EMBL" id="JBHUMQ010000042">
    <property type="protein sequence ID" value="MFD2695389.1"/>
    <property type="molecule type" value="Genomic_DNA"/>
</dbReference>
<gene>
    <name evidence="5" type="primary">glgD</name>
    <name evidence="5" type="ORF">ACFSUE_17425</name>
</gene>
<dbReference type="InterPro" id="IPR011832">
    <property type="entry name" value="GlgDAde_trans"/>
</dbReference>
<comment type="similarity">
    <text evidence="1">Belongs to the bacterial/plant glucose-1-phosphate adenylyltransferase family.</text>
</comment>
<dbReference type="InterPro" id="IPR005835">
    <property type="entry name" value="NTP_transferase_dom"/>
</dbReference>
<evidence type="ECO:0000259" key="4">
    <source>
        <dbReference type="Pfam" id="PF24894"/>
    </source>
</evidence>